<dbReference type="EMBL" id="JAATJU010022400">
    <property type="protein sequence ID" value="KAH0510744.1"/>
    <property type="molecule type" value="Genomic_DNA"/>
</dbReference>
<dbReference type="InterPro" id="IPR002347">
    <property type="entry name" value="SDR_fam"/>
</dbReference>
<evidence type="ECO:0000256" key="4">
    <source>
        <dbReference type="ARBA" id="ARBA00019170"/>
    </source>
</evidence>
<dbReference type="Proteomes" id="UP000710432">
    <property type="component" value="Unassembled WGS sequence"/>
</dbReference>
<evidence type="ECO:0000256" key="7">
    <source>
        <dbReference type="ARBA" id="ARBA00023002"/>
    </source>
</evidence>
<keyword evidence="6" id="KW-0521">NADP</keyword>
<evidence type="ECO:0000256" key="5">
    <source>
        <dbReference type="ARBA" id="ARBA00022490"/>
    </source>
</evidence>
<comment type="subcellular location">
    <subcellularLocation>
        <location evidence="1">Cytoplasm</location>
    </subcellularLocation>
</comment>
<protein>
    <recommendedName>
        <fullName evidence="4">Sepiapterin reductase</fullName>
        <ecNumber evidence="3">1.1.1.153</ecNumber>
    </recommendedName>
</protein>
<accession>A0A8J6KVG8</accession>
<comment type="caution">
    <text evidence="8">The sequence shown here is derived from an EMBL/GenBank/DDBJ whole genome shotgun (WGS) entry which is preliminary data.</text>
</comment>
<dbReference type="Gene3D" id="3.40.50.720">
    <property type="entry name" value="NAD(P)-binding Rossmann-like Domain"/>
    <property type="match status" value="1"/>
</dbReference>
<reference evidence="8" key="1">
    <citation type="submission" date="2020-03" db="EMBL/GenBank/DDBJ databases">
        <title>Studies in the Genomics of Life Span.</title>
        <authorList>
            <person name="Glass D."/>
        </authorList>
    </citation>
    <scope>NUCLEOTIDE SEQUENCE</scope>
    <source>
        <strain evidence="8">LTLLF</strain>
        <tissue evidence="8">Muscle</tissue>
    </source>
</reference>
<organism evidence="8 9">
    <name type="scientific">Microtus ochrogaster</name>
    <name type="common">Prairie vole</name>
    <dbReference type="NCBI Taxonomy" id="79684"/>
    <lineage>
        <taxon>Eukaryota</taxon>
        <taxon>Metazoa</taxon>
        <taxon>Chordata</taxon>
        <taxon>Craniata</taxon>
        <taxon>Vertebrata</taxon>
        <taxon>Euteleostomi</taxon>
        <taxon>Mammalia</taxon>
        <taxon>Eutheria</taxon>
        <taxon>Euarchontoglires</taxon>
        <taxon>Glires</taxon>
        <taxon>Rodentia</taxon>
        <taxon>Myomorpha</taxon>
        <taxon>Muroidea</taxon>
        <taxon>Cricetidae</taxon>
        <taxon>Arvicolinae</taxon>
        <taxon>Microtus</taxon>
    </lineage>
</organism>
<evidence type="ECO:0000313" key="8">
    <source>
        <dbReference type="EMBL" id="KAH0510744.1"/>
    </source>
</evidence>
<evidence type="ECO:0000313" key="9">
    <source>
        <dbReference type="Proteomes" id="UP000710432"/>
    </source>
</evidence>
<name>A0A8J6KVG8_MICOH</name>
<proteinExistence type="inferred from homology"/>
<dbReference type="CDD" id="cd05367">
    <property type="entry name" value="SPR-like_SDR_c"/>
    <property type="match status" value="1"/>
</dbReference>
<evidence type="ECO:0000256" key="2">
    <source>
        <dbReference type="ARBA" id="ARBA00010483"/>
    </source>
</evidence>
<dbReference type="EC" id="1.1.1.153" evidence="3"/>
<dbReference type="PANTHER" id="PTHR44085:SF2">
    <property type="entry name" value="SEPIAPTERIN REDUCTASE"/>
    <property type="match status" value="1"/>
</dbReference>
<keyword evidence="5" id="KW-0963">Cytoplasm</keyword>
<dbReference type="PRINTS" id="PR00081">
    <property type="entry name" value="GDHRDH"/>
</dbReference>
<dbReference type="InterPro" id="IPR051721">
    <property type="entry name" value="Biopterin_syn/organic_redct"/>
</dbReference>
<dbReference type="Pfam" id="PF00106">
    <property type="entry name" value="adh_short"/>
    <property type="match status" value="1"/>
</dbReference>
<evidence type="ECO:0000256" key="3">
    <source>
        <dbReference type="ARBA" id="ARBA00013075"/>
    </source>
</evidence>
<dbReference type="GO" id="GO:0005737">
    <property type="term" value="C:cytoplasm"/>
    <property type="evidence" value="ECO:0007669"/>
    <property type="project" value="UniProtKB-SubCell"/>
</dbReference>
<dbReference type="GO" id="GO:0004757">
    <property type="term" value="F:sepiapterin reductase (NADP+) activity"/>
    <property type="evidence" value="ECO:0007669"/>
    <property type="project" value="UniProtKB-EC"/>
</dbReference>
<dbReference type="GO" id="GO:0006729">
    <property type="term" value="P:tetrahydrobiopterin biosynthetic process"/>
    <property type="evidence" value="ECO:0007669"/>
    <property type="project" value="InterPro"/>
</dbReference>
<evidence type="ECO:0000256" key="6">
    <source>
        <dbReference type="ARBA" id="ARBA00022857"/>
    </source>
</evidence>
<sequence>MEGGLLGRTVCILTGASRGFGRALAPLLARLLSPGSVLLLSARSESALRRLEEELGTQHPGLQVVRAAADLCTEAGVQQLLFAVRELPRPEGLQRLLLINNAGDTADQTDQAGAAGCHRLGSTLGDVSKGFLNVTDPAEVNTYWTLNLTSMLCLTSGTLNAFPDSPGLSKTVVNISSLCALQPYKSWALYCAGKAARDMLYQVLAAEEPGVRVLSYAPGPLDTDMQQLARESSKDPEIRNGLQKLKSNGKLVDCGTSAQKLLSLLQKDTFQSGAHIDFYDS</sequence>
<evidence type="ECO:0000256" key="1">
    <source>
        <dbReference type="ARBA" id="ARBA00004496"/>
    </source>
</evidence>
<gene>
    <name evidence="8" type="ORF">LTLLF_152610</name>
</gene>
<keyword evidence="7" id="KW-0560">Oxidoreductase</keyword>
<comment type="similarity">
    <text evidence="2">Belongs to the sepiapterin reductase family.</text>
</comment>
<dbReference type="InterPro" id="IPR006393">
    <property type="entry name" value="Sepiapterin_red"/>
</dbReference>
<dbReference type="SUPFAM" id="SSF51735">
    <property type="entry name" value="NAD(P)-binding Rossmann-fold domains"/>
    <property type="match status" value="1"/>
</dbReference>
<dbReference type="NCBIfam" id="TIGR01500">
    <property type="entry name" value="sepiapter_red"/>
    <property type="match status" value="1"/>
</dbReference>
<dbReference type="AlphaFoldDB" id="A0A8J6KVG8"/>
<dbReference type="InterPro" id="IPR036291">
    <property type="entry name" value="NAD(P)-bd_dom_sf"/>
</dbReference>
<dbReference type="PANTHER" id="PTHR44085">
    <property type="entry name" value="SEPIAPTERIN REDUCTASE"/>
    <property type="match status" value="1"/>
</dbReference>